<organism evidence="1 2">
    <name type="scientific">Streptococcus pseudoporcinus</name>
    <dbReference type="NCBI Taxonomy" id="361101"/>
    <lineage>
        <taxon>Bacteria</taxon>
        <taxon>Bacillati</taxon>
        <taxon>Bacillota</taxon>
        <taxon>Bacilli</taxon>
        <taxon>Lactobacillales</taxon>
        <taxon>Streptococcaceae</taxon>
        <taxon>Streptococcus</taxon>
    </lineage>
</organism>
<name>A0A4U9XP82_9STRE</name>
<dbReference type="InterPro" id="IPR010064">
    <property type="entry name" value="HK97-gp10_tail"/>
</dbReference>
<evidence type="ECO:0000313" key="2">
    <source>
        <dbReference type="Proteomes" id="UP000304914"/>
    </source>
</evidence>
<evidence type="ECO:0000313" key="1">
    <source>
        <dbReference type="EMBL" id="VTS14916.1"/>
    </source>
</evidence>
<dbReference type="Pfam" id="PF04883">
    <property type="entry name" value="HK97-gp10_like"/>
    <property type="match status" value="1"/>
</dbReference>
<sequence>MSNDLASLIAEELAAYSKEVTDEVNKIAEEVTEETVQELRSNSPVRKGKYAKGWTKKKLANGSYVVYNRVHQLTHLLENGYIKRNGGRVLGIVHIKPAEENAIAKFQERIQEIGK</sequence>
<dbReference type="RefSeq" id="WP_138068070.1">
    <property type="nucleotide sequence ID" value="NZ_LR594035.1"/>
</dbReference>
<dbReference type="AlphaFoldDB" id="A0A4U9XP82"/>
<proteinExistence type="predicted"/>
<dbReference type="Proteomes" id="UP000304914">
    <property type="component" value="Chromosome"/>
</dbReference>
<protein>
    <submittedName>
        <fullName evidence="1">Bacteriophage pi2 protein 37</fullName>
    </submittedName>
</protein>
<accession>A0A4U9XP82</accession>
<reference evidence="1 2" key="1">
    <citation type="submission" date="2019-05" db="EMBL/GenBank/DDBJ databases">
        <authorList>
            <consortium name="Pathogen Informatics"/>
        </authorList>
    </citation>
    <scope>NUCLEOTIDE SEQUENCE [LARGE SCALE GENOMIC DNA]</scope>
    <source>
        <strain evidence="1 2">NCTC5385</strain>
    </source>
</reference>
<gene>
    <name evidence="1" type="ORF">NCTC5385_00448</name>
</gene>
<dbReference type="EMBL" id="LR594035">
    <property type="protein sequence ID" value="VTS14916.1"/>
    <property type="molecule type" value="Genomic_DNA"/>
</dbReference>